<keyword evidence="4" id="KW-1185">Reference proteome</keyword>
<evidence type="ECO:0000259" key="2">
    <source>
        <dbReference type="PROSITE" id="PS51750"/>
    </source>
</evidence>
<sequence length="123" mass="13528">MRLGMSPGKPMAVISESGLYRLTMRSNKQEARALQDWVTQEVIPSIRKTGGYQLQPGQAMPMPQGFAEEPTGRERVEPLSLHMMVSGAPPARPRASAPGATQRRPRGASPQDAHRRPRLYPLG</sequence>
<evidence type="ECO:0000313" key="3">
    <source>
        <dbReference type="EMBL" id="MBK1726366.1"/>
    </source>
</evidence>
<gene>
    <name evidence="3" type="ORF">CKO13_04875</name>
</gene>
<dbReference type="EMBL" id="NRSH01000038">
    <property type="protein sequence ID" value="MBK1726366.1"/>
    <property type="molecule type" value="Genomic_DNA"/>
</dbReference>
<proteinExistence type="predicted"/>
<dbReference type="RefSeq" id="WP_420827056.1">
    <property type="nucleotide sequence ID" value="NZ_NRSH01000038.1"/>
</dbReference>
<protein>
    <recommendedName>
        <fullName evidence="2">Bro-N domain-containing protein</fullName>
    </recommendedName>
</protein>
<name>A0ABS1E3P5_9GAMM</name>
<accession>A0ABS1E3P5</accession>
<dbReference type="Pfam" id="PF02498">
    <property type="entry name" value="Bro-N"/>
    <property type="match status" value="1"/>
</dbReference>
<dbReference type="Proteomes" id="UP000738126">
    <property type="component" value="Unassembled WGS sequence"/>
</dbReference>
<evidence type="ECO:0000313" key="4">
    <source>
        <dbReference type="Proteomes" id="UP000738126"/>
    </source>
</evidence>
<comment type="caution">
    <text evidence="3">The sequence shown here is derived from an EMBL/GenBank/DDBJ whole genome shotgun (WGS) entry which is preliminary data.</text>
</comment>
<evidence type="ECO:0000256" key="1">
    <source>
        <dbReference type="SAM" id="MobiDB-lite"/>
    </source>
</evidence>
<dbReference type="InterPro" id="IPR003497">
    <property type="entry name" value="BRO_N_domain"/>
</dbReference>
<dbReference type="PROSITE" id="PS51750">
    <property type="entry name" value="BRO_N"/>
    <property type="match status" value="1"/>
</dbReference>
<feature type="domain" description="Bro-N" evidence="2">
    <location>
        <begin position="1"/>
        <end position="50"/>
    </location>
</feature>
<feature type="compositionally biased region" description="Low complexity" evidence="1">
    <location>
        <begin position="86"/>
        <end position="100"/>
    </location>
</feature>
<organism evidence="3 4">
    <name type="scientific">Halorhodospira neutriphila</name>
    <dbReference type="NCBI Taxonomy" id="168379"/>
    <lineage>
        <taxon>Bacteria</taxon>
        <taxon>Pseudomonadati</taxon>
        <taxon>Pseudomonadota</taxon>
        <taxon>Gammaproteobacteria</taxon>
        <taxon>Chromatiales</taxon>
        <taxon>Ectothiorhodospiraceae</taxon>
        <taxon>Halorhodospira</taxon>
    </lineage>
</organism>
<feature type="region of interest" description="Disordered" evidence="1">
    <location>
        <begin position="52"/>
        <end position="123"/>
    </location>
</feature>
<reference evidence="3 4" key="1">
    <citation type="journal article" date="2020" name="Microorganisms">
        <title>Osmotic Adaptation and Compatible Solute Biosynthesis of Phototrophic Bacteria as Revealed from Genome Analyses.</title>
        <authorList>
            <person name="Imhoff J.F."/>
            <person name="Rahn T."/>
            <person name="Kunzel S."/>
            <person name="Keller A."/>
            <person name="Neulinger S.C."/>
        </authorList>
    </citation>
    <scope>NUCLEOTIDE SEQUENCE [LARGE SCALE GENOMIC DNA]</scope>
    <source>
        <strain evidence="3 4">DSM 15116</strain>
    </source>
</reference>